<keyword evidence="1" id="KW-1185">Reference proteome</keyword>
<dbReference type="AlphaFoldDB" id="A0A915EDU7"/>
<sequence length="114" mass="13171">MDENMTDMARELCGGCLLLDTAFPISKYFVTILWFRNPMFLQEQKLGKQDKICRSVLLPESVNLDALSQQPDIFHYPCIKLNCTNDFRTSLETRFGLSESDSLKQIVEKNCLEK</sequence>
<organism evidence="1 2">
    <name type="scientific">Ditylenchus dipsaci</name>
    <dbReference type="NCBI Taxonomy" id="166011"/>
    <lineage>
        <taxon>Eukaryota</taxon>
        <taxon>Metazoa</taxon>
        <taxon>Ecdysozoa</taxon>
        <taxon>Nematoda</taxon>
        <taxon>Chromadorea</taxon>
        <taxon>Rhabditida</taxon>
        <taxon>Tylenchina</taxon>
        <taxon>Tylenchomorpha</taxon>
        <taxon>Sphaerularioidea</taxon>
        <taxon>Anguinidae</taxon>
        <taxon>Anguininae</taxon>
        <taxon>Ditylenchus</taxon>
    </lineage>
</organism>
<dbReference type="Proteomes" id="UP000887574">
    <property type="component" value="Unplaced"/>
</dbReference>
<protein>
    <submittedName>
        <fullName evidence="2">Uncharacterized protein</fullName>
    </submittedName>
</protein>
<evidence type="ECO:0000313" key="1">
    <source>
        <dbReference type="Proteomes" id="UP000887574"/>
    </source>
</evidence>
<name>A0A915EDU7_9BILA</name>
<reference evidence="2" key="1">
    <citation type="submission" date="2022-11" db="UniProtKB">
        <authorList>
            <consortium name="WormBaseParasite"/>
        </authorList>
    </citation>
    <scope>IDENTIFICATION</scope>
</reference>
<evidence type="ECO:0000313" key="2">
    <source>
        <dbReference type="WBParaSite" id="jg5069"/>
    </source>
</evidence>
<proteinExistence type="predicted"/>
<accession>A0A915EDU7</accession>
<dbReference type="WBParaSite" id="jg5069">
    <property type="protein sequence ID" value="jg5069"/>
    <property type="gene ID" value="jg5069"/>
</dbReference>